<reference evidence="4 5" key="1">
    <citation type="submission" date="2021-03" db="EMBL/GenBank/DDBJ databases">
        <title>Complete genome of Polaribacter_sp.G4M1.</title>
        <authorList>
            <person name="Jeong S.W."/>
            <person name="Bae J.W."/>
        </authorList>
    </citation>
    <scope>NUCLEOTIDE SEQUENCE [LARGE SCALE GENOMIC DNA]</scope>
    <source>
        <strain evidence="4 5">G4M1</strain>
    </source>
</reference>
<dbReference type="PANTHER" id="PTHR30273">
    <property type="entry name" value="PERIPLASMIC SIGNAL SENSOR AND SIGMA FACTOR ACTIVATOR FECR-RELATED"/>
    <property type="match status" value="1"/>
</dbReference>
<dbReference type="PANTHER" id="PTHR30273:SF2">
    <property type="entry name" value="PROTEIN FECR"/>
    <property type="match status" value="1"/>
</dbReference>
<evidence type="ECO:0000256" key="1">
    <source>
        <dbReference type="SAM" id="Phobius"/>
    </source>
</evidence>
<evidence type="ECO:0000313" key="5">
    <source>
        <dbReference type="Proteomes" id="UP000663935"/>
    </source>
</evidence>
<keyword evidence="1" id="KW-1133">Transmembrane helix</keyword>
<dbReference type="Gene3D" id="3.55.50.30">
    <property type="match status" value="1"/>
</dbReference>
<dbReference type="InterPro" id="IPR006860">
    <property type="entry name" value="FecR"/>
</dbReference>
<dbReference type="RefSeq" id="WP_207972593.1">
    <property type="nucleotide sequence ID" value="NZ_CP071795.1"/>
</dbReference>
<keyword evidence="1" id="KW-0472">Membrane</keyword>
<organism evidence="4 5">
    <name type="scientific">Polaribacter batillariae</name>
    <dbReference type="NCBI Taxonomy" id="2808900"/>
    <lineage>
        <taxon>Bacteria</taxon>
        <taxon>Pseudomonadati</taxon>
        <taxon>Bacteroidota</taxon>
        <taxon>Flavobacteriia</taxon>
        <taxon>Flavobacteriales</taxon>
        <taxon>Flavobacteriaceae</taxon>
    </lineage>
</organism>
<evidence type="ECO:0000313" key="4">
    <source>
        <dbReference type="EMBL" id="QTD38463.1"/>
    </source>
</evidence>
<protein>
    <submittedName>
        <fullName evidence="4">FecR family protein</fullName>
    </submittedName>
</protein>
<keyword evidence="1" id="KW-0812">Transmembrane</keyword>
<dbReference type="Pfam" id="PF16344">
    <property type="entry name" value="FecR_C"/>
    <property type="match status" value="1"/>
</dbReference>
<dbReference type="EMBL" id="CP071795">
    <property type="protein sequence ID" value="QTD38463.1"/>
    <property type="molecule type" value="Genomic_DNA"/>
</dbReference>
<feature type="domain" description="FecR protein" evidence="2">
    <location>
        <begin position="182"/>
        <end position="279"/>
    </location>
</feature>
<sequence>MQSKNYIKDLLSKFVLNKCSKEEIEEIIAYIQNIKKSDQIPSVEDVIELLNNKPVLSEVDALRIHNNIIEIVKKNNQPTKKKNYRWQYVAAAFIGVLATSYFLKGFFNRGVEKNNTPTIVNTNSILPGTDKATLTLEDGSVIALQKGNIYKTQNANSNGEKIIYNTDKKKSTEIKIEYNYLTVPRGGQFHVVLSDGTEVWLNSESQLKYPISFVDGKTRQVELVYGEAYFDVSPSTNHNGAKFKVFNKHQEVKVLGTEFNIKAYKDETNIYTTLVKGKVVIDIDNNKYDLVPNEQSNLSLNNNNIRIYQADVDAETSWRKGVFSFKGKPLKNIMKVISRWYDIDVVFENKTLELLKFKGTLDKKLKLEEVLSIMKSSTITNYKIVNKTLIIK</sequence>
<dbReference type="Gene3D" id="2.60.120.1440">
    <property type="match status" value="1"/>
</dbReference>
<proteinExistence type="predicted"/>
<evidence type="ECO:0000259" key="2">
    <source>
        <dbReference type="Pfam" id="PF04773"/>
    </source>
</evidence>
<accession>A0ABX7SYU5</accession>
<name>A0ABX7SYU5_9FLAO</name>
<feature type="domain" description="Protein FecR C-terminal" evidence="3">
    <location>
        <begin position="323"/>
        <end position="391"/>
    </location>
</feature>
<dbReference type="InterPro" id="IPR032508">
    <property type="entry name" value="FecR_C"/>
</dbReference>
<dbReference type="Proteomes" id="UP000663935">
    <property type="component" value="Chromosome"/>
</dbReference>
<dbReference type="InterPro" id="IPR012373">
    <property type="entry name" value="Ferrdict_sens_TM"/>
</dbReference>
<keyword evidence="5" id="KW-1185">Reference proteome</keyword>
<gene>
    <name evidence="4" type="ORF">JL193_03995</name>
</gene>
<feature type="transmembrane region" description="Helical" evidence="1">
    <location>
        <begin position="88"/>
        <end position="107"/>
    </location>
</feature>
<evidence type="ECO:0000259" key="3">
    <source>
        <dbReference type="Pfam" id="PF16344"/>
    </source>
</evidence>
<dbReference type="Pfam" id="PF04773">
    <property type="entry name" value="FecR"/>
    <property type="match status" value="1"/>
</dbReference>